<organism evidence="4 5">
    <name type="scientific">Echinimonas agarilytica</name>
    <dbReference type="NCBI Taxonomy" id="1215918"/>
    <lineage>
        <taxon>Bacteria</taxon>
        <taxon>Pseudomonadati</taxon>
        <taxon>Pseudomonadota</taxon>
        <taxon>Gammaproteobacteria</taxon>
        <taxon>Alteromonadales</taxon>
        <taxon>Echinimonadaceae</taxon>
        <taxon>Echinimonas</taxon>
    </lineage>
</organism>
<dbReference type="Proteomes" id="UP001165393">
    <property type="component" value="Unassembled WGS sequence"/>
</dbReference>
<comment type="caution">
    <text evidence="4">The sequence shown here is derived from an EMBL/GenBank/DDBJ whole genome shotgun (WGS) entry which is preliminary data.</text>
</comment>
<evidence type="ECO:0000256" key="2">
    <source>
        <dbReference type="SAM" id="SignalP"/>
    </source>
</evidence>
<name>A0AA41W6F1_9GAMM</name>
<proteinExistence type="predicted"/>
<feature type="domain" description="DUF4174" evidence="3">
    <location>
        <begin position="38"/>
        <end position="157"/>
    </location>
</feature>
<accession>A0AA41W6F1</accession>
<dbReference type="Pfam" id="PF13778">
    <property type="entry name" value="DUF4174"/>
    <property type="match status" value="1"/>
</dbReference>
<dbReference type="AlphaFoldDB" id="A0AA41W6F1"/>
<reference evidence="4 5" key="1">
    <citation type="journal article" date="2013" name="Antonie Van Leeuwenhoek">
        <title>Echinimonas agarilytica gen. nov., sp. nov., a new gammaproteobacterium isolated from the sea urchin Strongylocentrotus intermedius.</title>
        <authorList>
            <person name="Nedashkovskaya O.I."/>
            <person name="Stenkova A.M."/>
            <person name="Zhukova N.V."/>
            <person name="Van Trappen S."/>
            <person name="Lee J.S."/>
            <person name="Kim S.B."/>
        </authorList>
    </citation>
    <scope>NUCLEOTIDE SEQUENCE [LARGE SCALE GENOMIC DNA]</scope>
    <source>
        <strain evidence="4 5">KMM 6351</strain>
    </source>
</reference>
<keyword evidence="5" id="KW-1185">Reference proteome</keyword>
<keyword evidence="1 2" id="KW-0732">Signal</keyword>
<gene>
    <name evidence="4" type="ORF">NAF29_09605</name>
</gene>
<protein>
    <submittedName>
        <fullName evidence="4">DUF4174 domain-containing protein</fullName>
    </submittedName>
</protein>
<evidence type="ECO:0000313" key="4">
    <source>
        <dbReference type="EMBL" id="MCM2679920.1"/>
    </source>
</evidence>
<evidence type="ECO:0000256" key="1">
    <source>
        <dbReference type="ARBA" id="ARBA00022729"/>
    </source>
</evidence>
<dbReference type="InterPro" id="IPR025232">
    <property type="entry name" value="DUF4174"/>
</dbReference>
<dbReference type="RefSeq" id="WP_251261330.1">
    <property type="nucleotide sequence ID" value="NZ_JAMQGP010000003.1"/>
</dbReference>
<feature type="chain" id="PRO_5041327895" evidence="2">
    <location>
        <begin position="32"/>
        <end position="161"/>
    </location>
</feature>
<dbReference type="EMBL" id="JAMQGP010000003">
    <property type="protein sequence ID" value="MCM2679920.1"/>
    <property type="molecule type" value="Genomic_DNA"/>
</dbReference>
<sequence length="161" mass="18473">MEKIKCQWLVCSNYNVLFTLVLALLSFSAKADWPQQVKQVEGEKRVLVVITPYATHPLYSRQMKDIYQNASGISERDLTVWQVIGKDQVLNEGEAVQSENNPEQLVEQFRKSFNVKGSAYTVVLIGKDGTEKLRQRYPLSTQKLFEKIDAMPMRQAEMAQD</sequence>
<evidence type="ECO:0000313" key="5">
    <source>
        <dbReference type="Proteomes" id="UP001165393"/>
    </source>
</evidence>
<evidence type="ECO:0000259" key="3">
    <source>
        <dbReference type="Pfam" id="PF13778"/>
    </source>
</evidence>
<feature type="signal peptide" evidence="2">
    <location>
        <begin position="1"/>
        <end position="31"/>
    </location>
</feature>